<evidence type="ECO:0000256" key="2">
    <source>
        <dbReference type="ARBA" id="ARBA00022679"/>
    </source>
</evidence>
<feature type="binding site" description="in other chain" evidence="5">
    <location>
        <position position="185"/>
    </location>
    <ligand>
        <name>pyridoxal 5'-phosphate</name>
        <dbReference type="ChEBI" id="CHEBI:597326"/>
        <note>ligand shared between dimeric partners</note>
    </ligand>
</feature>
<keyword evidence="3 5" id="KW-0663">Pyridoxal phosphate</keyword>
<keyword evidence="2 5" id="KW-0808">Transferase</keyword>
<organism evidence="7 8">
    <name type="scientific">Thalassomonas haliotis</name>
    <dbReference type="NCBI Taxonomy" id="485448"/>
    <lineage>
        <taxon>Bacteria</taxon>
        <taxon>Pseudomonadati</taxon>
        <taxon>Pseudomonadota</taxon>
        <taxon>Gammaproteobacteria</taxon>
        <taxon>Alteromonadales</taxon>
        <taxon>Colwelliaceae</taxon>
        <taxon>Thalassomonas</taxon>
    </lineage>
</organism>
<feature type="binding site" description="in other chain" evidence="5">
    <location>
        <begin position="241"/>
        <end position="244"/>
    </location>
    <ligand>
        <name>pyridoxal 5'-phosphate</name>
        <dbReference type="ChEBI" id="CHEBI:597326"/>
        <note>ligand shared between dimeric partners</note>
    </ligand>
</feature>
<dbReference type="NCBIfam" id="TIGR01822">
    <property type="entry name" value="2am3keto_CoA"/>
    <property type="match status" value="1"/>
</dbReference>
<dbReference type="Proteomes" id="UP001215231">
    <property type="component" value="Chromosome"/>
</dbReference>
<evidence type="ECO:0000256" key="1">
    <source>
        <dbReference type="ARBA" id="ARBA00008392"/>
    </source>
</evidence>
<dbReference type="InterPro" id="IPR015422">
    <property type="entry name" value="PyrdxlP-dep_Trfase_small"/>
</dbReference>
<comment type="function">
    <text evidence="5">Catalyzes the cleavage of 2-amino-3-ketobutyrate to glycine and acetyl-CoA.</text>
</comment>
<dbReference type="InterPro" id="IPR011282">
    <property type="entry name" value="2am3keto_CoA_ligase"/>
</dbReference>
<evidence type="ECO:0000256" key="4">
    <source>
        <dbReference type="ARBA" id="ARBA00023315"/>
    </source>
</evidence>
<feature type="binding site" evidence="5">
    <location>
        <position position="136"/>
    </location>
    <ligand>
        <name>substrate</name>
    </ligand>
</feature>
<dbReference type="NCBIfam" id="NF005394">
    <property type="entry name" value="PRK06939.1"/>
    <property type="match status" value="1"/>
</dbReference>
<dbReference type="InterPro" id="IPR004839">
    <property type="entry name" value="Aminotransferase_I/II_large"/>
</dbReference>
<dbReference type="Pfam" id="PF00155">
    <property type="entry name" value="Aminotran_1_2"/>
    <property type="match status" value="1"/>
</dbReference>
<comment type="cofactor">
    <cofactor evidence="5">
        <name>pyridoxal 5'-phosphate</name>
        <dbReference type="ChEBI" id="CHEBI:597326"/>
    </cofactor>
    <text evidence="5">Binds 1 pyridoxal phosphate per subunit.</text>
</comment>
<keyword evidence="8" id="KW-1185">Reference proteome</keyword>
<evidence type="ECO:0000256" key="3">
    <source>
        <dbReference type="ARBA" id="ARBA00022898"/>
    </source>
</evidence>
<gene>
    <name evidence="5" type="primary">kbl</name>
    <name evidence="7" type="ORF">H3N35_26360</name>
</gene>
<dbReference type="EMBL" id="CP059693">
    <property type="protein sequence ID" value="WDE11678.1"/>
    <property type="molecule type" value="Genomic_DNA"/>
</dbReference>
<dbReference type="CDD" id="cd06454">
    <property type="entry name" value="KBL_like"/>
    <property type="match status" value="1"/>
</dbReference>
<dbReference type="EC" id="2.3.1.29" evidence="5"/>
<feature type="modified residue" description="N6-(pyridoxal phosphate)lysine" evidence="5">
    <location>
        <position position="244"/>
    </location>
</feature>
<dbReference type="InterPro" id="IPR015421">
    <property type="entry name" value="PyrdxlP-dep_Trfase_major"/>
</dbReference>
<dbReference type="InterPro" id="IPR050087">
    <property type="entry name" value="AON_synthase_class-II"/>
</dbReference>
<feature type="domain" description="Aminotransferase class I/classII large" evidence="6">
    <location>
        <begin position="43"/>
        <end position="387"/>
    </location>
</feature>
<evidence type="ECO:0000256" key="5">
    <source>
        <dbReference type="HAMAP-Rule" id="MF_00985"/>
    </source>
</evidence>
<dbReference type="InterPro" id="IPR015424">
    <property type="entry name" value="PyrdxlP-dep_Trfase"/>
</dbReference>
<evidence type="ECO:0000313" key="7">
    <source>
        <dbReference type="EMBL" id="WDE11678.1"/>
    </source>
</evidence>
<feature type="binding site" evidence="5">
    <location>
        <begin position="274"/>
        <end position="275"/>
    </location>
    <ligand>
        <name>pyridoxal 5'-phosphate</name>
        <dbReference type="ChEBI" id="CHEBI:597326"/>
        <note>ligand shared between dimeric partners</note>
    </ligand>
</feature>
<name>A0ABY7VFK6_9GAMM</name>
<sequence length="397" mass="42967">MSSNFYSHLQTQLQQVKEDGLYKDERVITSAQQAQIAVSTGEKVINFCANNYLGLANHPDLIAAAKQGLDEHGFGMASVRFICGTQDIHKTLEQKLSDFLGMEDTILYSSCFDANAGLFETLLGPEDAIISDALNHASIIDGVRLCKAKRFRYANNDMAELEKCLQQADEAGARFKLIATDGVFSMDGVIANLKGICDLADKYNALVMVDDSHAVGFVGEQGRGSHEHCEVMGRVDIITGTLGKAMGGASGGYTSGKKEVIDWLRQRSRPYLFSNSLAPAIVNASIKTLELLADGDKLRQQLKTNATYFREQMEAAGFTCAGADHAIIPVMLGDAKVAGAMANRLLNEGIYVIGFSFPVVPKGQARIRTQISAAHSKAQLDQAIEAFTRIGKDMGLI</sequence>
<keyword evidence="4 5" id="KW-0012">Acyltransferase</keyword>
<dbReference type="HAMAP" id="MF_00985">
    <property type="entry name" value="2am3keto_CoA_ligase"/>
    <property type="match status" value="1"/>
</dbReference>
<feature type="binding site" evidence="5">
    <location>
        <position position="368"/>
    </location>
    <ligand>
        <name>substrate</name>
    </ligand>
</feature>
<dbReference type="Gene3D" id="3.40.640.10">
    <property type="entry name" value="Type I PLP-dependent aspartate aminotransferase-like (Major domain)"/>
    <property type="match status" value="1"/>
</dbReference>
<feature type="binding site" description="in other chain" evidence="5">
    <location>
        <begin position="210"/>
        <end position="213"/>
    </location>
    <ligand>
        <name>pyridoxal 5'-phosphate</name>
        <dbReference type="ChEBI" id="CHEBI:597326"/>
        <note>ligand shared between dimeric partners</note>
    </ligand>
</feature>
<dbReference type="GO" id="GO:0008890">
    <property type="term" value="F:glycine C-acetyltransferase activity"/>
    <property type="evidence" value="ECO:0007669"/>
    <property type="project" value="UniProtKB-EC"/>
</dbReference>
<reference evidence="7 8" key="1">
    <citation type="journal article" date="2022" name="Mar. Drugs">
        <title>Bioassay-Guided Fractionation Leads to the Detection of Cholic Acid Generated by the Rare Thalassomonas sp.</title>
        <authorList>
            <person name="Pheiffer F."/>
            <person name="Schneider Y.K."/>
            <person name="Hansen E.H."/>
            <person name="Andersen J.H."/>
            <person name="Isaksson J."/>
            <person name="Busche T."/>
            <person name="R C."/>
            <person name="Kalinowski J."/>
            <person name="Zyl L.V."/>
            <person name="Trindade M."/>
        </authorList>
    </citation>
    <scope>NUCLEOTIDE SEQUENCE [LARGE SCALE GENOMIC DNA]</scope>
    <source>
        <strain evidence="7 8">A5K-61T</strain>
    </source>
</reference>
<dbReference type="PANTHER" id="PTHR13693:SF102">
    <property type="entry name" value="2-AMINO-3-KETOBUTYRATE COENZYME A LIGASE, MITOCHONDRIAL"/>
    <property type="match status" value="1"/>
</dbReference>
<evidence type="ECO:0000313" key="8">
    <source>
        <dbReference type="Proteomes" id="UP001215231"/>
    </source>
</evidence>
<comment type="similarity">
    <text evidence="1 5">Belongs to the class-II pyridoxal-phosphate-dependent aminotransferase family.</text>
</comment>
<dbReference type="RefSeq" id="WP_274051840.1">
    <property type="nucleotide sequence ID" value="NZ_CP059693.1"/>
</dbReference>
<dbReference type="PANTHER" id="PTHR13693">
    <property type="entry name" value="CLASS II AMINOTRANSFERASE/8-AMINO-7-OXONONANOATE SYNTHASE"/>
    <property type="match status" value="1"/>
</dbReference>
<dbReference type="SUPFAM" id="SSF53383">
    <property type="entry name" value="PLP-dependent transferases"/>
    <property type="match status" value="1"/>
</dbReference>
<proteinExistence type="inferred from homology"/>
<comment type="subunit">
    <text evidence="5">Homodimer.</text>
</comment>
<dbReference type="InterPro" id="IPR001917">
    <property type="entry name" value="Aminotrans_II_pyridoxalP_BS"/>
</dbReference>
<evidence type="ECO:0000259" key="6">
    <source>
        <dbReference type="Pfam" id="PF00155"/>
    </source>
</evidence>
<accession>A0ABY7VFK6</accession>
<comment type="catalytic activity">
    <reaction evidence="5">
        <text>glycine + acetyl-CoA = (2S)-2-amino-3-oxobutanoate + CoA</text>
        <dbReference type="Rhea" id="RHEA:20736"/>
        <dbReference type="ChEBI" id="CHEBI:57287"/>
        <dbReference type="ChEBI" id="CHEBI:57288"/>
        <dbReference type="ChEBI" id="CHEBI:57305"/>
        <dbReference type="ChEBI" id="CHEBI:78948"/>
        <dbReference type="EC" id="2.3.1.29"/>
    </reaction>
</comment>
<dbReference type="PROSITE" id="PS00599">
    <property type="entry name" value="AA_TRANSFER_CLASS_2"/>
    <property type="match status" value="1"/>
</dbReference>
<comment type="pathway">
    <text evidence="5">Amino-acid degradation; L-threonine degradation via oxydo-reductase pathway; glycine from L-threonine: step 2/2.</text>
</comment>
<feature type="binding site" description="in other chain" evidence="5">
    <location>
        <begin position="111"/>
        <end position="112"/>
    </location>
    <ligand>
        <name>pyridoxal 5'-phosphate</name>
        <dbReference type="ChEBI" id="CHEBI:597326"/>
        <note>ligand shared between dimeric partners</note>
    </ligand>
</feature>
<dbReference type="Gene3D" id="3.90.1150.10">
    <property type="entry name" value="Aspartate Aminotransferase, domain 1"/>
    <property type="match status" value="1"/>
</dbReference>
<protein>
    <recommendedName>
        <fullName evidence="5">2-amino-3-ketobutyrate coenzyme A ligase</fullName>
        <shortName evidence="5">AKB ligase</shortName>
        <ecNumber evidence="5">2.3.1.29</ecNumber>
    </recommendedName>
    <alternativeName>
        <fullName evidence="5">Glycine acetyltransferase</fullName>
    </alternativeName>
</protein>